<feature type="compositionally biased region" description="Basic and acidic residues" evidence="7">
    <location>
        <begin position="1"/>
        <end position="13"/>
    </location>
</feature>
<dbReference type="SMART" id="SM00066">
    <property type="entry name" value="GAL4"/>
    <property type="match status" value="1"/>
</dbReference>
<feature type="domain" description="Zn(2)-C6 fungal-type" evidence="9">
    <location>
        <begin position="52"/>
        <end position="81"/>
    </location>
</feature>
<dbReference type="PROSITE" id="PS50048">
    <property type="entry name" value="ZN2_CY6_FUNGAL_2"/>
    <property type="match status" value="1"/>
</dbReference>
<evidence type="ECO:0000313" key="10">
    <source>
        <dbReference type="EMBL" id="CAK7238090.1"/>
    </source>
</evidence>
<sequence length="636" mass="70771">MDTTDSHRNRSSDSEASSLTIIAYRGPGSRRVSATSSRKRRRSDGPLKIRNACIACREKKTRCSGHTPCIRCEKHNQPCEYMPTASPSCDSVTSSIAMRAPIRAPSSSSSSRELREPRELQELQGPPTVPLNRSPGQNGMLGPLPESSSSAAYINNDEDDDDNHRNRSPEEPLQQDQDGHFHGGSSEFAFQQFAKQRLAGLPSVSSILFTDHPLVGSGDFVAVLPPIEVARNLARVFFDFGLAATRFVHGPTLLESLERMYSNSFDSPKAAELTDTALVYMVLAMGSHYSHSGDMFSGYSASVRFFDMAMHQLNKDTDKVTLSSTQARLLSILYMVNHSRMHEAWSSFGLVVRHALALGLHRHTVLPRSNSQKQTGAHSGSSQHNRIAHEFRKRLFWSIYVHDRILSSLFGRPCALHDDDIDQAECTLANDDTITATSCELTRPGTFCAVMALVHYARLARILGQILRELYGATARTRSIQSLHHAALRLERELLKWQDGLPAYLDYVTLPPSAMSTLTQRQMCTLKLVFCLASLLLYRPFILYTIDAGIAGSTSASGANQSNSSNELGRWIRHCHDKAIEAAQTVVAECKDLALRGWFSRAFWLVNYLQFAAVGTLYMYSWALTATWLANDTWQF</sequence>
<dbReference type="InterPro" id="IPR007219">
    <property type="entry name" value="XnlR_reg_dom"/>
</dbReference>
<keyword evidence="8" id="KW-0812">Transmembrane</keyword>
<evidence type="ECO:0000256" key="4">
    <source>
        <dbReference type="ARBA" id="ARBA00023125"/>
    </source>
</evidence>
<evidence type="ECO:0000256" key="2">
    <source>
        <dbReference type="ARBA" id="ARBA00022723"/>
    </source>
</evidence>
<dbReference type="CDD" id="cd00067">
    <property type="entry name" value="GAL4"/>
    <property type="match status" value="1"/>
</dbReference>
<evidence type="ECO:0000256" key="7">
    <source>
        <dbReference type="SAM" id="MobiDB-lite"/>
    </source>
</evidence>
<evidence type="ECO:0000313" key="11">
    <source>
        <dbReference type="Proteomes" id="UP001642482"/>
    </source>
</evidence>
<reference evidence="10 11" key="1">
    <citation type="submission" date="2024-01" db="EMBL/GenBank/DDBJ databases">
        <authorList>
            <person name="Allen C."/>
            <person name="Tagirdzhanova G."/>
        </authorList>
    </citation>
    <scope>NUCLEOTIDE SEQUENCE [LARGE SCALE GENOMIC DNA]</scope>
</reference>
<dbReference type="Proteomes" id="UP001642482">
    <property type="component" value="Unassembled WGS sequence"/>
</dbReference>
<feature type="transmembrane region" description="Helical" evidence="8">
    <location>
        <begin position="608"/>
        <end position="630"/>
    </location>
</feature>
<keyword evidence="6" id="KW-0539">Nucleus</keyword>
<proteinExistence type="predicted"/>
<dbReference type="SUPFAM" id="SSF57701">
    <property type="entry name" value="Zn2/Cys6 DNA-binding domain"/>
    <property type="match status" value="1"/>
</dbReference>
<keyword evidence="2" id="KW-0479">Metal-binding</keyword>
<evidence type="ECO:0000259" key="9">
    <source>
        <dbReference type="PROSITE" id="PS50048"/>
    </source>
</evidence>
<evidence type="ECO:0000256" key="8">
    <source>
        <dbReference type="SAM" id="Phobius"/>
    </source>
</evidence>
<keyword evidence="3" id="KW-0805">Transcription regulation</keyword>
<keyword evidence="5" id="KW-0804">Transcription</keyword>
<dbReference type="PROSITE" id="PS00463">
    <property type="entry name" value="ZN2_CY6_FUNGAL_1"/>
    <property type="match status" value="1"/>
</dbReference>
<evidence type="ECO:0000256" key="5">
    <source>
        <dbReference type="ARBA" id="ARBA00023163"/>
    </source>
</evidence>
<evidence type="ECO:0000256" key="3">
    <source>
        <dbReference type="ARBA" id="ARBA00023015"/>
    </source>
</evidence>
<keyword evidence="8" id="KW-1133">Transmembrane helix</keyword>
<accession>A0ABP0D104</accession>
<comment type="subcellular location">
    <subcellularLocation>
        <location evidence="1">Nucleus</location>
    </subcellularLocation>
</comment>
<gene>
    <name evidence="10" type="ORF">SEUCBS140593_010317</name>
</gene>
<evidence type="ECO:0000256" key="6">
    <source>
        <dbReference type="ARBA" id="ARBA00023242"/>
    </source>
</evidence>
<comment type="caution">
    <text evidence="10">The sequence shown here is derived from an EMBL/GenBank/DDBJ whole genome shotgun (WGS) entry which is preliminary data.</text>
</comment>
<dbReference type="InterPro" id="IPR051711">
    <property type="entry name" value="Stress_Response_Reg"/>
</dbReference>
<dbReference type="EMBL" id="CAWUHD010000206">
    <property type="protein sequence ID" value="CAK7238090.1"/>
    <property type="molecule type" value="Genomic_DNA"/>
</dbReference>
<keyword evidence="11" id="KW-1185">Reference proteome</keyword>
<feature type="region of interest" description="Disordered" evidence="7">
    <location>
        <begin position="101"/>
        <end position="184"/>
    </location>
</feature>
<feature type="compositionally biased region" description="Basic and acidic residues" evidence="7">
    <location>
        <begin position="112"/>
        <end position="121"/>
    </location>
</feature>
<name>A0ABP0D104_9PEZI</name>
<keyword evidence="4" id="KW-0238">DNA-binding</keyword>
<dbReference type="Pfam" id="PF00172">
    <property type="entry name" value="Zn_clus"/>
    <property type="match status" value="1"/>
</dbReference>
<dbReference type="InterPro" id="IPR036864">
    <property type="entry name" value="Zn2-C6_fun-type_DNA-bd_sf"/>
</dbReference>
<dbReference type="Pfam" id="PF04082">
    <property type="entry name" value="Fungal_trans"/>
    <property type="match status" value="1"/>
</dbReference>
<evidence type="ECO:0000256" key="1">
    <source>
        <dbReference type="ARBA" id="ARBA00004123"/>
    </source>
</evidence>
<dbReference type="CDD" id="cd12148">
    <property type="entry name" value="fungal_TF_MHR"/>
    <property type="match status" value="1"/>
</dbReference>
<dbReference type="PANTHER" id="PTHR47540">
    <property type="entry name" value="THIAMINE REPRESSIBLE GENES REGULATORY PROTEIN THI5"/>
    <property type="match status" value="1"/>
</dbReference>
<dbReference type="SMART" id="SM00906">
    <property type="entry name" value="Fungal_trans"/>
    <property type="match status" value="1"/>
</dbReference>
<dbReference type="Gene3D" id="4.10.240.10">
    <property type="entry name" value="Zn(2)-C6 fungal-type DNA-binding domain"/>
    <property type="match status" value="1"/>
</dbReference>
<organism evidence="10 11">
    <name type="scientific">Sporothrix eucalyptigena</name>
    <dbReference type="NCBI Taxonomy" id="1812306"/>
    <lineage>
        <taxon>Eukaryota</taxon>
        <taxon>Fungi</taxon>
        <taxon>Dikarya</taxon>
        <taxon>Ascomycota</taxon>
        <taxon>Pezizomycotina</taxon>
        <taxon>Sordariomycetes</taxon>
        <taxon>Sordariomycetidae</taxon>
        <taxon>Ophiostomatales</taxon>
        <taxon>Ophiostomataceae</taxon>
        <taxon>Sporothrix</taxon>
    </lineage>
</organism>
<protein>
    <recommendedName>
        <fullName evidence="9">Zn(2)-C6 fungal-type domain-containing protein</fullName>
    </recommendedName>
</protein>
<feature type="region of interest" description="Disordered" evidence="7">
    <location>
        <begin position="1"/>
        <end position="44"/>
    </location>
</feature>
<dbReference type="InterPro" id="IPR001138">
    <property type="entry name" value="Zn2Cys6_DnaBD"/>
</dbReference>
<dbReference type="PANTHER" id="PTHR47540:SF2">
    <property type="entry name" value="ZN(II)2CYS6 TRANSCRIPTION FACTOR (EUROFUNG)"/>
    <property type="match status" value="1"/>
</dbReference>
<keyword evidence="8" id="KW-0472">Membrane</keyword>